<comment type="caution">
    <text evidence="2">The sequence shown here is derived from an EMBL/GenBank/DDBJ whole genome shotgun (WGS) entry which is preliminary data.</text>
</comment>
<protein>
    <submittedName>
        <fullName evidence="2">Glyoxalase/bleomycin resistance/extradiol dioxygenase family protein</fullName>
    </submittedName>
</protein>
<keyword evidence="2" id="KW-0560">Oxidoreductase</keyword>
<reference evidence="2 3" key="1">
    <citation type="submission" date="2018-09" db="EMBL/GenBank/DDBJ databases">
        <authorList>
            <person name="Zhu H."/>
        </authorList>
    </citation>
    <scope>NUCLEOTIDE SEQUENCE [LARGE SCALE GENOMIC DNA]</scope>
    <source>
        <strain evidence="2 3">K1W22B-8</strain>
    </source>
</reference>
<evidence type="ECO:0000313" key="2">
    <source>
        <dbReference type="EMBL" id="RJF87525.1"/>
    </source>
</evidence>
<feature type="domain" description="VOC" evidence="1">
    <location>
        <begin position="7"/>
        <end position="132"/>
    </location>
</feature>
<gene>
    <name evidence="2" type="ORF">D3874_11255</name>
</gene>
<dbReference type="PROSITE" id="PS51819">
    <property type="entry name" value="VOC"/>
    <property type="match status" value="1"/>
</dbReference>
<dbReference type="InterPro" id="IPR037523">
    <property type="entry name" value="VOC_core"/>
</dbReference>
<dbReference type="AlphaFoldDB" id="A0A418WBX9"/>
<proteinExistence type="predicted"/>
<evidence type="ECO:0000259" key="1">
    <source>
        <dbReference type="PROSITE" id="PS51819"/>
    </source>
</evidence>
<dbReference type="Proteomes" id="UP000284605">
    <property type="component" value="Unassembled WGS sequence"/>
</dbReference>
<dbReference type="InterPro" id="IPR004360">
    <property type="entry name" value="Glyas_Fos-R_dOase_dom"/>
</dbReference>
<dbReference type="Pfam" id="PF00903">
    <property type="entry name" value="Glyoxalase"/>
    <property type="match status" value="1"/>
</dbReference>
<dbReference type="PANTHER" id="PTHR34109">
    <property type="entry name" value="BNAUNNG04460D PROTEIN-RELATED"/>
    <property type="match status" value="1"/>
</dbReference>
<accession>A0A418WBX9</accession>
<name>A0A418WBX9_9PROT</name>
<dbReference type="PANTHER" id="PTHR34109:SF1">
    <property type="entry name" value="VOC DOMAIN-CONTAINING PROTEIN"/>
    <property type="match status" value="1"/>
</dbReference>
<dbReference type="EMBL" id="QYUK01000011">
    <property type="protein sequence ID" value="RJF87525.1"/>
    <property type="molecule type" value="Genomic_DNA"/>
</dbReference>
<dbReference type="GO" id="GO:0051213">
    <property type="term" value="F:dioxygenase activity"/>
    <property type="evidence" value="ECO:0007669"/>
    <property type="project" value="UniProtKB-KW"/>
</dbReference>
<keyword evidence="3" id="KW-1185">Reference proteome</keyword>
<dbReference type="Gene3D" id="3.30.720.110">
    <property type="match status" value="1"/>
</dbReference>
<dbReference type="InterPro" id="IPR029068">
    <property type="entry name" value="Glyas_Bleomycin-R_OHBP_Dase"/>
</dbReference>
<evidence type="ECO:0000313" key="3">
    <source>
        <dbReference type="Proteomes" id="UP000284605"/>
    </source>
</evidence>
<sequence length="153" mass="16973">MDDPFRRPSFGSALFYKDAFAALDFLEKAFGFERTMVITDQDGNLGHSEMRFGDSYLMVGGEWIDYVASPLATGGRNTQSIHVHLESGIEAHFARAKAAGAVVVRDLEDQFYGDRTYSVKDPEGHVWSFGQTVAKVTREDAEKASGLKIEGWV</sequence>
<keyword evidence="2" id="KW-0223">Dioxygenase</keyword>
<dbReference type="RefSeq" id="WP_119778164.1">
    <property type="nucleotide sequence ID" value="NZ_QYUK01000011.1"/>
</dbReference>
<organism evidence="2 3">
    <name type="scientific">Oleomonas cavernae</name>
    <dbReference type="NCBI Taxonomy" id="2320859"/>
    <lineage>
        <taxon>Bacteria</taxon>
        <taxon>Pseudomonadati</taxon>
        <taxon>Pseudomonadota</taxon>
        <taxon>Alphaproteobacteria</taxon>
        <taxon>Acetobacterales</taxon>
        <taxon>Acetobacteraceae</taxon>
        <taxon>Oleomonas</taxon>
    </lineage>
</organism>
<dbReference type="SUPFAM" id="SSF54593">
    <property type="entry name" value="Glyoxalase/Bleomycin resistance protein/Dihydroxybiphenyl dioxygenase"/>
    <property type="match status" value="1"/>
</dbReference>
<dbReference type="OrthoDB" id="9806868at2"/>
<dbReference type="Gene3D" id="3.30.720.120">
    <property type="match status" value="1"/>
</dbReference>